<dbReference type="PANTHER" id="PTHR43283:SF7">
    <property type="entry name" value="BETA-LACTAMASE-RELATED DOMAIN-CONTAINING PROTEIN"/>
    <property type="match status" value="1"/>
</dbReference>
<dbReference type="eggNOG" id="COG1680">
    <property type="taxonomic scope" value="Bacteria"/>
</dbReference>
<evidence type="ECO:0000313" key="2">
    <source>
        <dbReference type="EMBL" id="AGP40042.1"/>
    </source>
</evidence>
<protein>
    <recommendedName>
        <fullName evidence="1">Beta-lactamase-related domain-containing protein</fullName>
    </recommendedName>
</protein>
<dbReference type="PATRIC" id="fig|1254432.3.peg.8922"/>
<gene>
    <name evidence="2" type="ORF">SCE1572_39430</name>
</gene>
<dbReference type="InterPro" id="IPR001466">
    <property type="entry name" value="Beta-lactam-related"/>
</dbReference>
<dbReference type="AlphaFoldDB" id="S4Y3J5"/>
<dbReference type="KEGG" id="scu:SCE1572_39430"/>
<dbReference type="STRING" id="1254432.SCE1572_39430"/>
<dbReference type="Proteomes" id="UP000014803">
    <property type="component" value="Chromosome"/>
</dbReference>
<sequence length="511" mass="54873">MQQRVRPNAQGPVVKAFNKSSAMAPACGYRAGMSSPRALLPRSTPAASGVSSRSIAAMLDRLEDRSVECHSVMVVRCGHVVAEGWWAPYSVERPHLLYSLTKSFTSIAVGLAIADGLLALGDRVVDVLPDHVPSDVSEQGRRITVHHLLSMTAGHDTDSLAEAWGLEPHDLVKGFLRVPFDAPEGTRHTYDNATTFILARMVERVTGVGLPELLDERLFKPMGIEDAEWDRVASGAAFGFHGLHLRTEAVAAFGELLLRGGLWNGQQLVPRAWVELATSRQIDGRHQAEGDDGPDFLCGYGYQFWMSRHGFHGKGAFGQHCVVVPSHDLVVAVTGAQRDVQHAQDVLDAVWECLLPGVGHPDGSRDDELLADRLGGLSLAQVRGSAGPRRSVTARLDASAESSALPDGATVVVEPTDAGWLLRLGSLLDLEVGHGAWRESSPLGRPVVASGAWQGGTFVAELHVITSPHRVRVAVDADAGTATATWVTLPLTTSDLELHLRSPLMTRPDVA</sequence>
<proteinExistence type="predicted"/>
<dbReference type="EMBL" id="CP003969">
    <property type="protein sequence ID" value="AGP40042.1"/>
    <property type="molecule type" value="Genomic_DNA"/>
</dbReference>
<reference evidence="2 3" key="1">
    <citation type="journal article" date="2013" name="Sci. Rep.">
        <title>Extraordinary expansion of a Sorangium cellulosum genome from an alkaline milieu.</title>
        <authorList>
            <person name="Han K."/>
            <person name="Li Z.F."/>
            <person name="Peng R."/>
            <person name="Zhu L.P."/>
            <person name="Zhou T."/>
            <person name="Wang L.G."/>
            <person name="Li S.G."/>
            <person name="Zhang X.B."/>
            <person name="Hu W."/>
            <person name="Wu Z.H."/>
            <person name="Qin N."/>
            <person name="Li Y.Z."/>
        </authorList>
    </citation>
    <scope>NUCLEOTIDE SEQUENCE [LARGE SCALE GENOMIC DNA]</scope>
    <source>
        <strain evidence="2 3">So0157-2</strain>
    </source>
</reference>
<organism evidence="2 3">
    <name type="scientific">Sorangium cellulosum So0157-2</name>
    <dbReference type="NCBI Taxonomy" id="1254432"/>
    <lineage>
        <taxon>Bacteria</taxon>
        <taxon>Pseudomonadati</taxon>
        <taxon>Myxococcota</taxon>
        <taxon>Polyangia</taxon>
        <taxon>Polyangiales</taxon>
        <taxon>Polyangiaceae</taxon>
        <taxon>Sorangium</taxon>
    </lineage>
</organism>
<dbReference type="SUPFAM" id="SSF56601">
    <property type="entry name" value="beta-lactamase/transpeptidase-like"/>
    <property type="match status" value="1"/>
</dbReference>
<dbReference type="InterPro" id="IPR012338">
    <property type="entry name" value="Beta-lactam/transpept-like"/>
</dbReference>
<dbReference type="PANTHER" id="PTHR43283">
    <property type="entry name" value="BETA-LACTAMASE-RELATED"/>
    <property type="match status" value="1"/>
</dbReference>
<dbReference type="HOGENOM" id="CLU_030169_3_1_7"/>
<dbReference type="Gene3D" id="3.40.710.10">
    <property type="entry name" value="DD-peptidase/beta-lactamase superfamily"/>
    <property type="match status" value="1"/>
</dbReference>
<name>S4Y3J5_SORCE</name>
<evidence type="ECO:0000259" key="1">
    <source>
        <dbReference type="Pfam" id="PF00144"/>
    </source>
</evidence>
<dbReference type="Pfam" id="PF00144">
    <property type="entry name" value="Beta-lactamase"/>
    <property type="match status" value="1"/>
</dbReference>
<evidence type="ECO:0000313" key="3">
    <source>
        <dbReference type="Proteomes" id="UP000014803"/>
    </source>
</evidence>
<dbReference type="InterPro" id="IPR050789">
    <property type="entry name" value="Diverse_Enzym_Activities"/>
</dbReference>
<accession>S4Y3J5</accession>
<feature type="domain" description="Beta-lactamase-related" evidence="1">
    <location>
        <begin position="62"/>
        <end position="334"/>
    </location>
</feature>